<evidence type="ECO:0000256" key="1">
    <source>
        <dbReference type="ARBA" id="ARBA00022729"/>
    </source>
</evidence>
<feature type="domain" description="Ig-like" evidence="3">
    <location>
        <begin position="238"/>
        <end position="315"/>
    </location>
</feature>
<dbReference type="InterPro" id="IPR045474">
    <property type="entry name" value="GEVED"/>
</dbReference>
<dbReference type="Proteomes" id="UP000184260">
    <property type="component" value="Unassembled WGS sequence"/>
</dbReference>
<organism evidence="5 6">
    <name type="scientific">Flavobacterium xanthum</name>
    <dbReference type="NCBI Taxonomy" id="69322"/>
    <lineage>
        <taxon>Bacteria</taxon>
        <taxon>Pseudomonadati</taxon>
        <taxon>Bacteroidota</taxon>
        <taxon>Flavobacteriia</taxon>
        <taxon>Flavobacteriales</taxon>
        <taxon>Flavobacteriaceae</taxon>
        <taxon>Flavobacterium</taxon>
    </lineage>
</organism>
<dbReference type="Pfam" id="PF20009">
    <property type="entry name" value="GEVED"/>
    <property type="match status" value="1"/>
</dbReference>
<evidence type="ECO:0000259" key="3">
    <source>
        <dbReference type="Pfam" id="PF19081"/>
    </source>
</evidence>
<accession>A0A1M6WXR1</accession>
<dbReference type="OrthoDB" id="1652165at2"/>
<reference evidence="6" key="1">
    <citation type="submission" date="2016-11" db="EMBL/GenBank/DDBJ databases">
        <authorList>
            <person name="Varghese N."/>
            <person name="Submissions S."/>
        </authorList>
    </citation>
    <scope>NUCLEOTIDE SEQUENCE [LARGE SCALE GENOMIC DNA]</scope>
    <source>
        <strain evidence="6">DSM 3661</strain>
    </source>
</reference>
<dbReference type="NCBIfam" id="TIGR04183">
    <property type="entry name" value="Por_Secre_tail"/>
    <property type="match status" value="1"/>
</dbReference>
<feature type="domain" description="GEVED" evidence="4">
    <location>
        <begin position="149"/>
        <end position="224"/>
    </location>
</feature>
<protein>
    <submittedName>
        <fullName evidence="5">Por secretion system C-terminal sorting domain-containing protein</fullName>
    </submittedName>
</protein>
<dbReference type="Pfam" id="PF18962">
    <property type="entry name" value="Por_Secre_tail"/>
    <property type="match status" value="1"/>
</dbReference>
<dbReference type="EMBL" id="FRBU01000001">
    <property type="protein sequence ID" value="SHK98508.1"/>
    <property type="molecule type" value="Genomic_DNA"/>
</dbReference>
<evidence type="ECO:0000313" key="6">
    <source>
        <dbReference type="Proteomes" id="UP000184260"/>
    </source>
</evidence>
<keyword evidence="1" id="KW-0732">Signal</keyword>
<gene>
    <name evidence="5" type="ORF">SAMN05443669_100171</name>
</gene>
<dbReference type="InterPro" id="IPR044023">
    <property type="entry name" value="Ig_7"/>
</dbReference>
<dbReference type="AlphaFoldDB" id="A0A1M6WXR1"/>
<sequence length="1185" mass="128403">MSTSATPPAGPINQTTYPVGSTLATGYSVVDNDSNTAFYVAGLTSSTTYYFYIYSFNSLCSGGPLYLATSALTGNIKTGTVDYCVSTSTNSSRYINNVTTAGYITNITNVNTGRATNGYVDYTAIPPVTQIPNGGVTLDYKLAISRQFVKVWVDWNNDGIFTDAAPELVYTTGGILTIAGSAGFVIPSTTPPRNYRIRMRSFEASQTFGPCGNLATGETEDYSLIVVADCTVNITSVVDGNRCDSGTVVLTANGSAGTTQYRYYSARTGGVLIGTSETTSWTTPSISSNTSYYATAWNGTCESRYRTEVKAIIKPTTTITVSPSTPEVCGENNIVTIAALGDLVIDYLVNENFEGTGFGVLTRTNGVADVNSQWTNRTSPYVPSGSVWKPAITSRTIGNKFALAVSDFAAPVPKDTQIRTKVLNTTAYSDLYLSFRHYFSYYDGEELQFADVDVSTDGGIVWTNLRQYVSNQGFAGQFNDVVINVSSYAGLPSVLFRFRYQLQGSAFCDGWALDDVQVYGTRPLNTTFTWSGGTVTAFTDLACTVPYTNQSVSSIYVRPSGSQITTATWSFTATATLGNGCPISKLITIYNKTKTWQGTSNDWNNVNNWLPAGIPDISTCIVIPLTTNQSLLSTGEDGNGKNLLIKNGGKLEIQSGKTLTIKEATTVNAGGTFNIKNNSSLIQIDNVTNEGIVTMERISKPMFNLDYTYWNSPVTFASNFTLGLLSPDSTLMFSWEPTISDGPGNWKSETTSSKMDPTKGYIVKAPNSYSSSSKVSYTATFFGTPNNGDITAPIKKGKLIGTVVLDNAEDDEWNLIGNPYPSALNATTFLNLASNIDIIDGTLYLWTHNTLPANSYPDPFYGDYGLNYTDSDYAAFNKSGGTATAAASTGGSPPSGYIASGQAFFVKAATGTANNGTIQFATFNNSMRVGVEGKNGDFFKMNKNQKNEAIPKNVSDIERHRIWLNLTNNSGAFSQILVGYIEGATQGLDRSFDGESFGGNNVGFHSIIPEAQLTIQGRALPFDENDRVLLGYYSEISGKLSVRIDHLDGLFVNQNILLEDKELGIIHDLKDTPYVFQTEIGDFEERFVLRFTDKSLAINDLTNENTIIIQYTQSTKILNIANKTADNTIESVSLYDIQGKSISNWKITDKEQTNIKIQVPSISSGVYIVKLKTTKGNISKKIIIK</sequence>
<dbReference type="Pfam" id="PF19081">
    <property type="entry name" value="Ig_7"/>
    <property type="match status" value="1"/>
</dbReference>
<name>A0A1M6WXR1_9FLAO</name>
<proteinExistence type="predicted"/>
<evidence type="ECO:0000259" key="4">
    <source>
        <dbReference type="Pfam" id="PF20009"/>
    </source>
</evidence>
<evidence type="ECO:0000313" key="5">
    <source>
        <dbReference type="EMBL" id="SHK98508.1"/>
    </source>
</evidence>
<feature type="domain" description="Secretion system C-terminal sorting" evidence="2">
    <location>
        <begin position="1115"/>
        <end position="1184"/>
    </location>
</feature>
<keyword evidence="6" id="KW-1185">Reference proteome</keyword>
<dbReference type="STRING" id="69322.SAMN05443669_100171"/>
<dbReference type="RefSeq" id="WP_073350734.1">
    <property type="nucleotide sequence ID" value="NZ_FRBU01000001.1"/>
</dbReference>
<dbReference type="Gene3D" id="2.60.120.260">
    <property type="entry name" value="Galactose-binding domain-like"/>
    <property type="match status" value="1"/>
</dbReference>
<dbReference type="InterPro" id="IPR026444">
    <property type="entry name" value="Secre_tail"/>
</dbReference>
<evidence type="ECO:0000259" key="2">
    <source>
        <dbReference type="Pfam" id="PF18962"/>
    </source>
</evidence>